<sequence length="139" mass="16364">MMMDLRRDHDGLRRIMHDFALMMHSGQLKDMPDVARRRIAFSQGFREHMAREDAMVQTLRKRPLLPEASQALREHGRAIVALFLRYSDHIKIWTPAQIEADWAGYRAAVLELQEGLRDQMAWEERHLHPLLMPKDRIAA</sequence>
<dbReference type="RefSeq" id="WP_228227168.1">
    <property type="nucleotide sequence ID" value="NZ_JAJGNP010000007.1"/>
</dbReference>
<dbReference type="EMBL" id="JAJGNP010000007">
    <property type="protein sequence ID" value="MCC4233226.1"/>
    <property type="molecule type" value="Genomic_DNA"/>
</dbReference>
<evidence type="ECO:0000313" key="2">
    <source>
        <dbReference type="Proteomes" id="UP001198830"/>
    </source>
</evidence>
<dbReference type="Proteomes" id="UP001198830">
    <property type="component" value="Unassembled WGS sequence"/>
</dbReference>
<proteinExistence type="predicted"/>
<comment type="caution">
    <text evidence="1">The sequence shown here is derived from an EMBL/GenBank/DDBJ whole genome shotgun (WGS) entry which is preliminary data.</text>
</comment>
<evidence type="ECO:0000313" key="1">
    <source>
        <dbReference type="EMBL" id="MCC4233226.1"/>
    </source>
</evidence>
<organism evidence="1 2">
    <name type="scientific">Sphingobium soli</name>
    <dbReference type="NCBI Taxonomy" id="1591116"/>
    <lineage>
        <taxon>Bacteria</taxon>
        <taxon>Pseudomonadati</taxon>
        <taxon>Pseudomonadota</taxon>
        <taxon>Alphaproteobacteria</taxon>
        <taxon>Sphingomonadales</taxon>
        <taxon>Sphingomonadaceae</taxon>
        <taxon>Sphingobium</taxon>
    </lineage>
</organism>
<keyword evidence="2" id="KW-1185">Reference proteome</keyword>
<evidence type="ECO:0008006" key="3">
    <source>
        <dbReference type="Google" id="ProtNLM"/>
    </source>
</evidence>
<protein>
    <recommendedName>
        <fullName evidence="3">Hemerythrin-like domain-containing protein</fullName>
    </recommendedName>
</protein>
<accession>A0ABS8H4H8</accession>
<reference evidence="1 2" key="1">
    <citation type="submission" date="2021-10" db="EMBL/GenBank/DDBJ databases">
        <title>The diversity and Nitrogen Metabolism of Culturable Nitrate-Utilizing Bacteria Within the Oxygen Minimum Zone of the Changjiang (Yangtze River)Estuary.</title>
        <authorList>
            <person name="Zhang D."/>
            <person name="Zheng J."/>
            <person name="Liu S."/>
            <person name="He W."/>
        </authorList>
    </citation>
    <scope>NUCLEOTIDE SEQUENCE [LARGE SCALE GENOMIC DNA]</scope>
    <source>
        <strain evidence="1 2">FXH275-2</strain>
    </source>
</reference>
<name>A0ABS8H4H8_9SPHN</name>
<gene>
    <name evidence="1" type="ORF">LL253_11045</name>
</gene>